<feature type="compositionally biased region" description="Polar residues" evidence="1">
    <location>
        <begin position="274"/>
        <end position="291"/>
    </location>
</feature>
<gene>
    <name evidence="2" type="ORF">CI238_09738</name>
</gene>
<feature type="compositionally biased region" description="Low complexity" evidence="1">
    <location>
        <begin position="234"/>
        <end position="252"/>
    </location>
</feature>
<reference evidence="2 3" key="1">
    <citation type="submission" date="2015-06" db="EMBL/GenBank/DDBJ databases">
        <title>Survival trade-offs in plant roots during colonization by closely related pathogenic and mutualistic fungi.</title>
        <authorList>
            <person name="Hacquard S."/>
            <person name="Kracher B."/>
            <person name="Hiruma K."/>
            <person name="Weinman A."/>
            <person name="Muench P."/>
            <person name="Garrido Oter R."/>
            <person name="Ver Loren van Themaat E."/>
            <person name="Dallerey J.-F."/>
            <person name="Damm U."/>
            <person name="Henrissat B."/>
            <person name="Lespinet O."/>
            <person name="Thon M."/>
            <person name="Kemen E."/>
            <person name="McHardy A.C."/>
            <person name="Schulze-Lefert P."/>
            <person name="O'Connell R.J."/>
        </authorList>
    </citation>
    <scope>NUCLEOTIDE SEQUENCE [LARGE SCALE GENOMIC DNA]</scope>
    <source>
        <strain evidence="2 3">MAFF 238704</strain>
    </source>
</reference>
<protein>
    <submittedName>
        <fullName evidence="2">Uncharacterized protein</fullName>
    </submittedName>
</protein>
<evidence type="ECO:0000313" key="3">
    <source>
        <dbReference type="Proteomes" id="UP000076584"/>
    </source>
</evidence>
<evidence type="ECO:0000313" key="2">
    <source>
        <dbReference type="EMBL" id="KZL81458.1"/>
    </source>
</evidence>
<dbReference type="OrthoDB" id="4844974at2759"/>
<evidence type="ECO:0000256" key="1">
    <source>
        <dbReference type="SAM" id="MobiDB-lite"/>
    </source>
</evidence>
<dbReference type="Proteomes" id="UP000076584">
    <property type="component" value="Unassembled WGS sequence"/>
</dbReference>
<feature type="region of interest" description="Disordered" evidence="1">
    <location>
        <begin position="160"/>
        <end position="292"/>
    </location>
</feature>
<feature type="region of interest" description="Disordered" evidence="1">
    <location>
        <begin position="1"/>
        <end position="26"/>
    </location>
</feature>
<name>A0A161WBC9_COLIC</name>
<proteinExistence type="predicted"/>
<dbReference type="EMBL" id="LFIW01001657">
    <property type="protein sequence ID" value="KZL81458.1"/>
    <property type="molecule type" value="Genomic_DNA"/>
</dbReference>
<dbReference type="AlphaFoldDB" id="A0A161WBC9"/>
<sequence length="417" mass="46149">MASSRNNADSPRRNLPRGGEGKYKWTPQPHHAIQWQKDWLNLATKLFNIDEDDVLLTSREKNEVLSLLAKRITDSNIAVYGRAVGSCKIVDTVRKICAGKEPLVEVNVFTALLRYSLKPPMAWLDSEAVRHRLEALKYLERCANGIEIYSAETLKNAMPKEAPAAVTPGQRGDTSRGTVPSRVCTASTNIPDANTPNRPSVSAVRPWTRAVTRFMTPTQPSNKRKATSEPPPQSKTTPSKESTNSKKTTTPKRLVTPKKGTSNHTAQIGPKNYKSATQTRSETGSPTSNLVRTRRDRCTAAEPLHACTNNVLLASIFKATEVIDKIARYEDVSVRKVALSTFIADLQKAGWGDLEKLVEQLIKDEDHTSRAFLAGVIVSSTYERINDAVDINSKPSRNDPIRPASGGRRHRILFKSC</sequence>
<feature type="compositionally biased region" description="Polar residues" evidence="1">
    <location>
        <begin position="184"/>
        <end position="200"/>
    </location>
</feature>
<comment type="caution">
    <text evidence="2">The sequence shown here is derived from an EMBL/GenBank/DDBJ whole genome shotgun (WGS) entry which is preliminary data.</text>
</comment>
<organism evidence="2 3">
    <name type="scientific">Colletotrichum incanum</name>
    <name type="common">Soybean anthracnose fungus</name>
    <dbReference type="NCBI Taxonomy" id="1573173"/>
    <lineage>
        <taxon>Eukaryota</taxon>
        <taxon>Fungi</taxon>
        <taxon>Dikarya</taxon>
        <taxon>Ascomycota</taxon>
        <taxon>Pezizomycotina</taxon>
        <taxon>Sordariomycetes</taxon>
        <taxon>Hypocreomycetidae</taxon>
        <taxon>Glomerellales</taxon>
        <taxon>Glomerellaceae</taxon>
        <taxon>Colletotrichum</taxon>
        <taxon>Colletotrichum spaethianum species complex</taxon>
    </lineage>
</organism>
<keyword evidence="3" id="KW-1185">Reference proteome</keyword>
<accession>A0A161WBC9</accession>